<evidence type="ECO:0000259" key="2">
    <source>
        <dbReference type="Pfam" id="PF09832"/>
    </source>
</evidence>
<evidence type="ECO:0000313" key="4">
    <source>
        <dbReference type="Proteomes" id="UP000289775"/>
    </source>
</evidence>
<dbReference type="OrthoDB" id="1143459at2"/>
<name>A0A444WCE4_9FLAO</name>
<keyword evidence="4" id="KW-1185">Reference proteome</keyword>
<protein>
    <submittedName>
        <fullName evidence="3">DUF2059 domain containing protein</fullName>
    </submittedName>
</protein>
<sequence>MKKLLLTLVLVLAGATAFAQDAFKQDALKYIQLTEQRQIFEILTKDIVSQLPAEKQADFKKELNTSLDGLMDKMADMYMQEFTHDEIKQFIKFYESPAGKKLAGKTAVLYEKGQQIGQEWGMGLQGIMMKYMQ</sequence>
<organism evidence="3 4">
    <name type="scientific">Flavobacterium beibuense</name>
    <dbReference type="NCBI Taxonomy" id="657326"/>
    <lineage>
        <taxon>Bacteria</taxon>
        <taxon>Pseudomonadati</taxon>
        <taxon>Bacteroidota</taxon>
        <taxon>Flavobacteriia</taxon>
        <taxon>Flavobacteriales</taxon>
        <taxon>Flavobacteriaceae</taxon>
        <taxon>Flavobacterium</taxon>
    </lineage>
</organism>
<evidence type="ECO:0000256" key="1">
    <source>
        <dbReference type="SAM" id="SignalP"/>
    </source>
</evidence>
<dbReference type="Pfam" id="PF09832">
    <property type="entry name" value="DUF2059"/>
    <property type="match status" value="1"/>
</dbReference>
<gene>
    <name evidence="3" type="ORF">NU09_1793</name>
</gene>
<feature type="domain" description="DUF2059" evidence="2">
    <location>
        <begin position="70"/>
        <end position="125"/>
    </location>
</feature>
<dbReference type="EMBL" id="JUIW01000005">
    <property type="protein sequence ID" value="RYJ43455.1"/>
    <property type="molecule type" value="Genomic_DNA"/>
</dbReference>
<dbReference type="RefSeq" id="WP_129750925.1">
    <property type="nucleotide sequence ID" value="NZ_JUIW01000005.1"/>
</dbReference>
<reference evidence="3 4" key="1">
    <citation type="submission" date="2014-12" db="EMBL/GenBank/DDBJ databases">
        <title>Genome sequence of Flavobacterium beibuense RSKm HC5.</title>
        <authorList>
            <person name="Kim J.F."/>
            <person name="Song J.Y."/>
            <person name="Kwak M.-J."/>
            <person name="Lee S.-W."/>
        </authorList>
    </citation>
    <scope>NUCLEOTIDE SEQUENCE [LARGE SCALE GENOMIC DNA]</scope>
    <source>
        <strain evidence="3 4">RSKm HC5</strain>
    </source>
</reference>
<dbReference type="AlphaFoldDB" id="A0A444WCE4"/>
<comment type="caution">
    <text evidence="3">The sequence shown here is derived from an EMBL/GenBank/DDBJ whole genome shotgun (WGS) entry which is preliminary data.</text>
</comment>
<accession>A0A444WCE4</accession>
<evidence type="ECO:0000313" key="3">
    <source>
        <dbReference type="EMBL" id="RYJ43455.1"/>
    </source>
</evidence>
<feature type="signal peptide" evidence="1">
    <location>
        <begin position="1"/>
        <end position="19"/>
    </location>
</feature>
<proteinExistence type="predicted"/>
<feature type="chain" id="PRO_5019201107" evidence="1">
    <location>
        <begin position="20"/>
        <end position="133"/>
    </location>
</feature>
<dbReference type="InterPro" id="IPR018637">
    <property type="entry name" value="DUF2059"/>
</dbReference>
<dbReference type="Proteomes" id="UP000289775">
    <property type="component" value="Unassembled WGS sequence"/>
</dbReference>
<keyword evidence="1" id="KW-0732">Signal</keyword>